<dbReference type="Proteomes" id="UP001274896">
    <property type="component" value="Unassembled WGS sequence"/>
</dbReference>
<dbReference type="InterPro" id="IPR036397">
    <property type="entry name" value="RNaseH_sf"/>
</dbReference>
<accession>A0AAE0VBF7</accession>
<dbReference type="AlphaFoldDB" id="A0AAE0VBF7"/>
<evidence type="ECO:0000313" key="1">
    <source>
        <dbReference type="EMBL" id="KAK3554371.1"/>
    </source>
</evidence>
<dbReference type="Gene3D" id="3.30.420.10">
    <property type="entry name" value="Ribonuclease H-like superfamily/Ribonuclease H"/>
    <property type="match status" value="1"/>
</dbReference>
<reference evidence="1" key="1">
    <citation type="submission" date="2023-06" db="EMBL/GenBank/DDBJ databases">
        <title>Male Hemibagrus guttatus genome.</title>
        <authorList>
            <person name="Bian C."/>
        </authorList>
    </citation>
    <scope>NUCLEOTIDE SEQUENCE</scope>
    <source>
        <strain evidence="1">Male_cb2023</strain>
        <tissue evidence="1">Muscle</tissue>
    </source>
</reference>
<protein>
    <submittedName>
        <fullName evidence="1">Uncharacterized protein</fullName>
    </submittedName>
</protein>
<name>A0AAE0VBF7_9TELE</name>
<comment type="caution">
    <text evidence="1">The sequence shown here is derived from an EMBL/GenBank/DDBJ whole genome shotgun (WGS) entry which is preliminary data.</text>
</comment>
<dbReference type="EMBL" id="JAUCMX010000002">
    <property type="protein sequence ID" value="KAK3554371.1"/>
    <property type="molecule type" value="Genomic_DNA"/>
</dbReference>
<sequence>VEVRGITMVRSKELSEVFRKKIIDAYESDNITGHVWREPNTTFQQMNLIPTMKHGGGSVMVWVCFAAAGPGQLTIIESIMNSTLYQKVLETMKRALVAQW</sequence>
<keyword evidence="2" id="KW-1185">Reference proteome</keyword>
<proteinExistence type="predicted"/>
<evidence type="ECO:0000313" key="2">
    <source>
        <dbReference type="Proteomes" id="UP001274896"/>
    </source>
</evidence>
<feature type="non-terminal residue" evidence="1">
    <location>
        <position position="1"/>
    </location>
</feature>
<gene>
    <name evidence="1" type="ORF">QTP70_022603</name>
</gene>
<organism evidence="1 2">
    <name type="scientific">Hemibagrus guttatus</name>
    <dbReference type="NCBI Taxonomy" id="175788"/>
    <lineage>
        <taxon>Eukaryota</taxon>
        <taxon>Metazoa</taxon>
        <taxon>Chordata</taxon>
        <taxon>Craniata</taxon>
        <taxon>Vertebrata</taxon>
        <taxon>Euteleostomi</taxon>
        <taxon>Actinopterygii</taxon>
        <taxon>Neopterygii</taxon>
        <taxon>Teleostei</taxon>
        <taxon>Ostariophysi</taxon>
        <taxon>Siluriformes</taxon>
        <taxon>Bagridae</taxon>
        <taxon>Hemibagrus</taxon>
    </lineage>
</organism>
<dbReference type="GO" id="GO:0003676">
    <property type="term" value="F:nucleic acid binding"/>
    <property type="evidence" value="ECO:0007669"/>
    <property type="project" value="InterPro"/>
</dbReference>